<protein>
    <recommendedName>
        <fullName evidence="7">HSF-type DNA-binding domain-containing protein</fullName>
    </recommendedName>
</protein>
<comment type="caution">
    <text evidence="8">The sequence shown here is derived from an EMBL/GenBank/DDBJ whole genome shotgun (WGS) entry which is preliminary data.</text>
</comment>
<evidence type="ECO:0000256" key="5">
    <source>
        <dbReference type="SAM" id="Coils"/>
    </source>
</evidence>
<dbReference type="OrthoDB" id="48822at2759"/>
<evidence type="ECO:0000256" key="1">
    <source>
        <dbReference type="ARBA" id="ARBA00004123"/>
    </source>
</evidence>
<dbReference type="SMART" id="SM00415">
    <property type="entry name" value="HSF"/>
    <property type="match status" value="1"/>
</dbReference>
<comment type="similarity">
    <text evidence="4">Belongs to the HSF family.</text>
</comment>
<evidence type="ECO:0000256" key="3">
    <source>
        <dbReference type="ARBA" id="ARBA00023242"/>
    </source>
</evidence>
<evidence type="ECO:0000313" key="9">
    <source>
        <dbReference type="Proteomes" id="UP000198406"/>
    </source>
</evidence>
<evidence type="ECO:0000259" key="7">
    <source>
        <dbReference type="SMART" id="SM00415"/>
    </source>
</evidence>
<gene>
    <name evidence="8" type="ORF">FisN_4Hh263</name>
</gene>
<keyword evidence="3" id="KW-0539">Nucleus</keyword>
<dbReference type="GO" id="GO:0043565">
    <property type="term" value="F:sequence-specific DNA binding"/>
    <property type="evidence" value="ECO:0007669"/>
    <property type="project" value="InterPro"/>
</dbReference>
<dbReference type="PANTHER" id="PTHR10015">
    <property type="entry name" value="HEAT SHOCK TRANSCRIPTION FACTOR"/>
    <property type="match status" value="1"/>
</dbReference>
<organism evidence="8 9">
    <name type="scientific">Fistulifera solaris</name>
    <name type="common">Oleaginous diatom</name>
    <dbReference type="NCBI Taxonomy" id="1519565"/>
    <lineage>
        <taxon>Eukaryota</taxon>
        <taxon>Sar</taxon>
        <taxon>Stramenopiles</taxon>
        <taxon>Ochrophyta</taxon>
        <taxon>Bacillariophyta</taxon>
        <taxon>Bacillariophyceae</taxon>
        <taxon>Bacillariophycidae</taxon>
        <taxon>Naviculales</taxon>
        <taxon>Naviculaceae</taxon>
        <taxon>Fistulifera</taxon>
    </lineage>
</organism>
<sequence>MVFPNFSLQDEGLNSANNNDLLLQHSNGIRYDQSLLQDPNAAGVSSFGPGSNSAFALGGHPSTYSGSQMNTNMLGSFPQQQPFVHQSIMDDNSNLFATLQNQHQLLPQAIQGMMGGNSLQHFANSSSLGGGGMNMGGMFSALNSGNNINFPTMSMAGEANLLNGAQLENTFLSGNNNPSFFLQQQQQQQLQFEQQQQLLLQQQQLQQQIQQNQLQLQQFQRQTMHFPEPQSQMQSPFLSNANSPLSRPLPDLGKLDDTNTLQYRDDESDKAPKRPTRRPANNTSQSSKTKSFPEKLMSAMLENRNEDVVGWLPDGKSFVIVSPEKFMNQVLGKEAKNTTKYSSFVRKLHRWGFVRLTSGTGTDCFYHPLFQKNRRDLASKIKSISNDPAKKGQPPHKISSSKPPSLAGVDKFVRARAKQKLVDHVGVTDPESASIRSDASGFPSSNLENDVVTKLVEL</sequence>
<evidence type="ECO:0000256" key="2">
    <source>
        <dbReference type="ARBA" id="ARBA00023125"/>
    </source>
</evidence>
<feature type="coiled-coil region" evidence="5">
    <location>
        <begin position="195"/>
        <end position="222"/>
    </location>
</feature>
<feature type="region of interest" description="Disordered" evidence="6">
    <location>
        <begin position="385"/>
        <end position="406"/>
    </location>
</feature>
<dbReference type="Pfam" id="PF00447">
    <property type="entry name" value="HSF_DNA-bind"/>
    <property type="match status" value="1"/>
</dbReference>
<dbReference type="AlphaFoldDB" id="A0A1Z5KF00"/>
<dbReference type="Proteomes" id="UP000198406">
    <property type="component" value="Unassembled WGS sequence"/>
</dbReference>
<dbReference type="Gene3D" id="1.10.10.10">
    <property type="entry name" value="Winged helix-like DNA-binding domain superfamily/Winged helix DNA-binding domain"/>
    <property type="match status" value="1"/>
</dbReference>
<name>A0A1Z5KF00_FISSO</name>
<feature type="domain" description="HSF-type DNA-binding" evidence="7">
    <location>
        <begin position="288"/>
        <end position="384"/>
    </location>
</feature>
<proteinExistence type="inferred from homology"/>
<keyword evidence="2" id="KW-0238">DNA-binding</keyword>
<dbReference type="InParanoid" id="A0A1Z5KF00"/>
<feature type="compositionally biased region" description="Polar residues" evidence="6">
    <location>
        <begin position="279"/>
        <end position="290"/>
    </location>
</feature>
<evidence type="ECO:0000313" key="8">
    <source>
        <dbReference type="EMBL" id="GAX24705.1"/>
    </source>
</evidence>
<comment type="subcellular location">
    <subcellularLocation>
        <location evidence="1">Nucleus</location>
    </subcellularLocation>
</comment>
<feature type="compositionally biased region" description="Basic and acidic residues" evidence="6">
    <location>
        <begin position="253"/>
        <end position="272"/>
    </location>
</feature>
<accession>A0A1Z5KF00</accession>
<dbReference type="SUPFAM" id="SSF46785">
    <property type="entry name" value="Winged helix' DNA-binding domain"/>
    <property type="match status" value="1"/>
</dbReference>
<dbReference type="GO" id="GO:0005634">
    <property type="term" value="C:nucleus"/>
    <property type="evidence" value="ECO:0007669"/>
    <property type="project" value="UniProtKB-SubCell"/>
</dbReference>
<dbReference type="InterPro" id="IPR036388">
    <property type="entry name" value="WH-like_DNA-bd_sf"/>
</dbReference>
<dbReference type="InterPro" id="IPR036390">
    <property type="entry name" value="WH_DNA-bd_sf"/>
</dbReference>
<keyword evidence="9" id="KW-1185">Reference proteome</keyword>
<evidence type="ECO:0000256" key="6">
    <source>
        <dbReference type="SAM" id="MobiDB-lite"/>
    </source>
</evidence>
<feature type="region of interest" description="Disordered" evidence="6">
    <location>
        <begin position="227"/>
        <end position="293"/>
    </location>
</feature>
<dbReference type="InterPro" id="IPR000232">
    <property type="entry name" value="HSF_DNA-bd"/>
</dbReference>
<keyword evidence="5" id="KW-0175">Coiled coil</keyword>
<dbReference type="EMBL" id="BDSP01000213">
    <property type="protein sequence ID" value="GAX24705.1"/>
    <property type="molecule type" value="Genomic_DNA"/>
</dbReference>
<dbReference type="GO" id="GO:0003700">
    <property type="term" value="F:DNA-binding transcription factor activity"/>
    <property type="evidence" value="ECO:0007669"/>
    <property type="project" value="InterPro"/>
</dbReference>
<feature type="compositionally biased region" description="Polar residues" evidence="6">
    <location>
        <begin position="229"/>
        <end position="245"/>
    </location>
</feature>
<dbReference type="PANTHER" id="PTHR10015:SF206">
    <property type="entry name" value="HSF-TYPE DNA-BINDING DOMAIN-CONTAINING PROTEIN"/>
    <property type="match status" value="1"/>
</dbReference>
<feature type="compositionally biased region" description="Low complexity" evidence="6">
    <location>
        <begin position="395"/>
        <end position="405"/>
    </location>
</feature>
<evidence type="ECO:0000256" key="4">
    <source>
        <dbReference type="RuleBase" id="RU004020"/>
    </source>
</evidence>
<reference evidence="8 9" key="1">
    <citation type="journal article" date="2015" name="Plant Cell">
        <title>Oil accumulation by the oleaginous diatom Fistulifera solaris as revealed by the genome and transcriptome.</title>
        <authorList>
            <person name="Tanaka T."/>
            <person name="Maeda Y."/>
            <person name="Veluchamy A."/>
            <person name="Tanaka M."/>
            <person name="Abida H."/>
            <person name="Marechal E."/>
            <person name="Bowler C."/>
            <person name="Muto M."/>
            <person name="Sunaga Y."/>
            <person name="Tanaka M."/>
            <person name="Yoshino T."/>
            <person name="Taniguchi T."/>
            <person name="Fukuda Y."/>
            <person name="Nemoto M."/>
            <person name="Matsumoto M."/>
            <person name="Wong P.S."/>
            <person name="Aburatani S."/>
            <person name="Fujibuchi W."/>
        </authorList>
    </citation>
    <scope>NUCLEOTIDE SEQUENCE [LARGE SCALE GENOMIC DNA]</scope>
    <source>
        <strain evidence="8 9">JPCC DA0580</strain>
    </source>
</reference>